<feature type="domain" description="N-acetyltransferase" evidence="3">
    <location>
        <begin position="2"/>
        <end position="152"/>
    </location>
</feature>
<name>A0A1M6ZRQ3_9RHOB</name>
<gene>
    <name evidence="4" type="ORF">SAMN05443432_101162</name>
</gene>
<dbReference type="GO" id="GO:0016747">
    <property type="term" value="F:acyltransferase activity, transferring groups other than amino-acyl groups"/>
    <property type="evidence" value="ECO:0007669"/>
    <property type="project" value="InterPro"/>
</dbReference>
<dbReference type="PROSITE" id="PS51186">
    <property type="entry name" value="GNAT"/>
    <property type="match status" value="1"/>
</dbReference>
<organism evidence="4 5">
    <name type="scientific">Roseovarius litoreus</name>
    <dbReference type="NCBI Taxonomy" id="1155722"/>
    <lineage>
        <taxon>Bacteria</taxon>
        <taxon>Pseudomonadati</taxon>
        <taxon>Pseudomonadota</taxon>
        <taxon>Alphaproteobacteria</taxon>
        <taxon>Rhodobacterales</taxon>
        <taxon>Roseobacteraceae</taxon>
        <taxon>Roseovarius</taxon>
    </lineage>
</organism>
<evidence type="ECO:0000313" key="5">
    <source>
        <dbReference type="Proteomes" id="UP000322545"/>
    </source>
</evidence>
<dbReference type="InterPro" id="IPR016181">
    <property type="entry name" value="Acyl_CoA_acyltransferase"/>
</dbReference>
<keyword evidence="2" id="KW-0012">Acyltransferase</keyword>
<dbReference type="CDD" id="cd04301">
    <property type="entry name" value="NAT_SF"/>
    <property type="match status" value="1"/>
</dbReference>
<evidence type="ECO:0000256" key="1">
    <source>
        <dbReference type="ARBA" id="ARBA00022679"/>
    </source>
</evidence>
<dbReference type="Pfam" id="PF00583">
    <property type="entry name" value="Acetyltransf_1"/>
    <property type="match status" value="1"/>
</dbReference>
<dbReference type="Proteomes" id="UP000322545">
    <property type="component" value="Unassembled WGS sequence"/>
</dbReference>
<dbReference type="PANTHER" id="PTHR43877">
    <property type="entry name" value="AMINOALKYLPHOSPHONATE N-ACETYLTRANSFERASE-RELATED-RELATED"/>
    <property type="match status" value="1"/>
</dbReference>
<keyword evidence="1 4" id="KW-0808">Transferase</keyword>
<dbReference type="InterPro" id="IPR050832">
    <property type="entry name" value="Bact_Acetyltransf"/>
</dbReference>
<dbReference type="PANTHER" id="PTHR43877:SF5">
    <property type="entry name" value="BLL8307 PROTEIN"/>
    <property type="match status" value="1"/>
</dbReference>
<sequence length="154" mass="16534">MLIVEPGDPRAPGPRALLEASHALMHALFPAEDCYGLSIDDLCGEDVAFFTARANRATAILGVGALAIRPGYGEVKAMFTAPEARGQGVGAALLRRIEDEARARALPMIRLETGKGLDDAVRLYERHGFAPCGIFGDYRPNTTSVFMEKQLSAC</sequence>
<accession>A0A1M6ZRQ3</accession>
<reference evidence="4 5" key="1">
    <citation type="submission" date="2016-11" db="EMBL/GenBank/DDBJ databases">
        <authorList>
            <person name="Varghese N."/>
            <person name="Submissions S."/>
        </authorList>
    </citation>
    <scope>NUCLEOTIDE SEQUENCE [LARGE SCALE GENOMIC DNA]</scope>
    <source>
        <strain evidence="4 5">DSM 28249</strain>
    </source>
</reference>
<protein>
    <submittedName>
        <fullName evidence="4">Putative acetyltransferase</fullName>
    </submittedName>
</protein>
<dbReference type="Gene3D" id="3.40.630.30">
    <property type="match status" value="1"/>
</dbReference>
<evidence type="ECO:0000259" key="3">
    <source>
        <dbReference type="PROSITE" id="PS51186"/>
    </source>
</evidence>
<evidence type="ECO:0000256" key="2">
    <source>
        <dbReference type="ARBA" id="ARBA00023315"/>
    </source>
</evidence>
<dbReference type="InterPro" id="IPR000182">
    <property type="entry name" value="GNAT_dom"/>
</dbReference>
<dbReference type="SUPFAM" id="SSF55729">
    <property type="entry name" value="Acyl-CoA N-acyltransferases (Nat)"/>
    <property type="match status" value="1"/>
</dbReference>
<dbReference type="RefSeq" id="WP_149777773.1">
    <property type="nucleotide sequence ID" value="NZ_FRCB01000001.1"/>
</dbReference>
<dbReference type="AlphaFoldDB" id="A0A1M6ZRQ3"/>
<keyword evidence="5" id="KW-1185">Reference proteome</keyword>
<proteinExistence type="predicted"/>
<evidence type="ECO:0000313" key="4">
    <source>
        <dbReference type="EMBL" id="SHL33120.1"/>
    </source>
</evidence>
<dbReference type="EMBL" id="FRCB01000001">
    <property type="protein sequence ID" value="SHL33120.1"/>
    <property type="molecule type" value="Genomic_DNA"/>
</dbReference>